<name>A0A811ZB99_NYCPR</name>
<evidence type="ECO:0000256" key="1">
    <source>
        <dbReference type="SAM" id="SignalP"/>
    </source>
</evidence>
<sequence>MCVACILLLCLSCFFFQSKCLNPDTCYKMNAPQGYYTKQKRLITNG</sequence>
<evidence type="ECO:0000313" key="2">
    <source>
        <dbReference type="EMBL" id="CAD7685996.1"/>
    </source>
</evidence>
<reference evidence="2" key="1">
    <citation type="submission" date="2020-12" db="EMBL/GenBank/DDBJ databases">
        <authorList>
            <consortium name="Molecular Ecology Group"/>
        </authorList>
    </citation>
    <scope>NUCLEOTIDE SEQUENCE</scope>
    <source>
        <strain evidence="2">TBG_1078</strain>
    </source>
</reference>
<feature type="signal peptide" evidence="1">
    <location>
        <begin position="1"/>
        <end position="20"/>
    </location>
</feature>
<accession>A0A811ZB99</accession>
<dbReference type="AlphaFoldDB" id="A0A811ZB99"/>
<dbReference type="EMBL" id="CAJHUB010000761">
    <property type="protein sequence ID" value="CAD7685996.1"/>
    <property type="molecule type" value="Genomic_DNA"/>
</dbReference>
<proteinExistence type="predicted"/>
<protein>
    <submittedName>
        <fullName evidence="2">(raccoon dog) hypothetical protein</fullName>
    </submittedName>
</protein>
<keyword evidence="3" id="KW-1185">Reference proteome</keyword>
<organism evidence="2 3">
    <name type="scientific">Nyctereutes procyonoides</name>
    <name type="common">Raccoon dog</name>
    <name type="synonym">Canis procyonoides</name>
    <dbReference type="NCBI Taxonomy" id="34880"/>
    <lineage>
        <taxon>Eukaryota</taxon>
        <taxon>Metazoa</taxon>
        <taxon>Chordata</taxon>
        <taxon>Craniata</taxon>
        <taxon>Vertebrata</taxon>
        <taxon>Euteleostomi</taxon>
        <taxon>Mammalia</taxon>
        <taxon>Eutheria</taxon>
        <taxon>Laurasiatheria</taxon>
        <taxon>Carnivora</taxon>
        <taxon>Caniformia</taxon>
        <taxon>Canidae</taxon>
        <taxon>Nyctereutes</taxon>
    </lineage>
</organism>
<evidence type="ECO:0000313" key="3">
    <source>
        <dbReference type="Proteomes" id="UP000645828"/>
    </source>
</evidence>
<keyword evidence="1" id="KW-0732">Signal</keyword>
<gene>
    <name evidence="2" type="ORF">NYPRO_LOCUS18789</name>
</gene>
<dbReference type="Proteomes" id="UP000645828">
    <property type="component" value="Unassembled WGS sequence"/>
</dbReference>
<comment type="caution">
    <text evidence="2">The sequence shown here is derived from an EMBL/GenBank/DDBJ whole genome shotgun (WGS) entry which is preliminary data.</text>
</comment>
<feature type="chain" id="PRO_5032984520" evidence="1">
    <location>
        <begin position="21"/>
        <end position="46"/>
    </location>
</feature>